<protein>
    <submittedName>
        <fullName evidence="1">Uncharacterized protein</fullName>
    </submittedName>
</protein>
<proteinExistence type="predicted"/>
<organism evidence="1 2">
    <name type="scientific">Larimichthys crocea</name>
    <name type="common">Large yellow croaker</name>
    <name type="synonym">Pseudosciaena crocea</name>
    <dbReference type="NCBI Taxonomy" id="215358"/>
    <lineage>
        <taxon>Eukaryota</taxon>
        <taxon>Metazoa</taxon>
        <taxon>Chordata</taxon>
        <taxon>Craniata</taxon>
        <taxon>Vertebrata</taxon>
        <taxon>Euteleostomi</taxon>
        <taxon>Actinopterygii</taxon>
        <taxon>Neopterygii</taxon>
        <taxon>Teleostei</taxon>
        <taxon>Neoteleostei</taxon>
        <taxon>Acanthomorphata</taxon>
        <taxon>Eupercaria</taxon>
        <taxon>Sciaenidae</taxon>
        <taxon>Larimichthys</taxon>
    </lineage>
</organism>
<dbReference type="EMBL" id="CM011674">
    <property type="protein sequence ID" value="TMS22921.1"/>
    <property type="molecule type" value="Genomic_DNA"/>
</dbReference>
<accession>A0ACD3RVC9</accession>
<sequence>MAYLLHQKRNHARYGRYVTVDPRCCSARLGWFLQELPAFLLPLLLLFTEESSGQWTRRMVLLCTFMLHYFHRSIIYAFLTRGRPVPLPIVFYAAIFCSLNGFLQGHHLLHCARPEDLRLTDTHTAAGLVLFVVGMSINIHSDHILRSLRKPGETVYRIPHGTTPEPDPHHTLIHPRTSTCIIVGGGLCFSGGMFEFVSGANFFGEIVEWCGYAVATWSLPTFAFAFFTICSIGPRACHHHRYLYNLIGYHHMYLYRLVTMASLCPSCVSCRDYQQRFEDYPRSRKALIPFIL</sequence>
<comment type="caution">
    <text evidence="1">The sequence shown here is derived from an EMBL/GenBank/DDBJ whole genome shotgun (WGS) entry which is preliminary data.</text>
</comment>
<evidence type="ECO:0000313" key="2">
    <source>
        <dbReference type="Proteomes" id="UP000793456"/>
    </source>
</evidence>
<keyword evidence="2" id="KW-1185">Reference proteome</keyword>
<name>A0ACD3RVC9_LARCR</name>
<dbReference type="Proteomes" id="UP000793456">
    <property type="component" value="Chromosome I"/>
</dbReference>
<reference evidence="1" key="1">
    <citation type="submission" date="2018-11" db="EMBL/GenBank/DDBJ databases">
        <title>The sequence and de novo assembly of Larimichthys crocea genome using PacBio and Hi-C technologies.</title>
        <authorList>
            <person name="Xu P."/>
            <person name="Chen B."/>
            <person name="Zhou Z."/>
            <person name="Ke Q."/>
            <person name="Wu Y."/>
            <person name="Bai H."/>
            <person name="Pu F."/>
        </authorList>
    </citation>
    <scope>NUCLEOTIDE SEQUENCE</scope>
    <source>
        <tissue evidence="1">Muscle</tissue>
    </source>
</reference>
<gene>
    <name evidence="1" type="ORF">E3U43_008227</name>
</gene>
<evidence type="ECO:0000313" key="1">
    <source>
        <dbReference type="EMBL" id="TMS22921.1"/>
    </source>
</evidence>